<sequence>MNPKFFSLVLLSALTFSCISDPIFIPENPKKFKPDQNTITYPAYAKECGFVLLFFIPIGINGRFAKAYSKISAQAKDGILSQIALEESWYYGFFGTGYCTTITAMVTRESSP</sequence>
<keyword evidence="2" id="KW-1185">Reference proteome</keyword>
<evidence type="ECO:0008006" key="3">
    <source>
        <dbReference type="Google" id="ProtNLM"/>
    </source>
</evidence>
<protein>
    <recommendedName>
        <fullName evidence="3">Lipoprotein</fullName>
    </recommendedName>
</protein>
<gene>
    <name evidence="1" type="ORF">CH378_09560</name>
</gene>
<dbReference type="PROSITE" id="PS51257">
    <property type="entry name" value="PROKAR_LIPOPROTEIN"/>
    <property type="match status" value="1"/>
</dbReference>
<reference evidence="1 2" key="1">
    <citation type="submission" date="2017-07" db="EMBL/GenBank/DDBJ databases">
        <title>Leptospira spp. isolated from tropical soils.</title>
        <authorList>
            <person name="Thibeaux R."/>
            <person name="Iraola G."/>
            <person name="Ferres I."/>
            <person name="Bierque E."/>
            <person name="Girault D."/>
            <person name="Soupe-Gilbert M.-E."/>
            <person name="Picardeau M."/>
            <person name="Goarant C."/>
        </authorList>
    </citation>
    <scope>NUCLEOTIDE SEQUENCE [LARGE SCALE GENOMIC DNA]</scope>
    <source>
        <strain evidence="1 2">JW2-C-B1</strain>
    </source>
</reference>
<name>A0ABX4N9R5_9LEPT</name>
<evidence type="ECO:0000313" key="1">
    <source>
        <dbReference type="EMBL" id="PJZ30071.1"/>
    </source>
</evidence>
<proteinExistence type="predicted"/>
<evidence type="ECO:0000313" key="2">
    <source>
        <dbReference type="Proteomes" id="UP000231919"/>
    </source>
</evidence>
<comment type="caution">
    <text evidence="1">The sequence shown here is derived from an EMBL/GenBank/DDBJ whole genome shotgun (WGS) entry which is preliminary data.</text>
</comment>
<dbReference type="Proteomes" id="UP000231919">
    <property type="component" value="Unassembled WGS sequence"/>
</dbReference>
<organism evidence="1 2">
    <name type="scientific">Leptospira kmetyi</name>
    <dbReference type="NCBI Taxonomy" id="408139"/>
    <lineage>
        <taxon>Bacteria</taxon>
        <taxon>Pseudomonadati</taxon>
        <taxon>Spirochaetota</taxon>
        <taxon>Spirochaetia</taxon>
        <taxon>Leptospirales</taxon>
        <taxon>Leptospiraceae</taxon>
        <taxon>Leptospira</taxon>
    </lineage>
</organism>
<dbReference type="EMBL" id="NPDP01000014">
    <property type="protein sequence ID" value="PJZ30071.1"/>
    <property type="molecule type" value="Genomic_DNA"/>
</dbReference>
<accession>A0ABX4N9R5</accession>
<dbReference type="RefSeq" id="WP_100755421.1">
    <property type="nucleotide sequence ID" value="NZ_NPDP01000014.1"/>
</dbReference>